<reference evidence="1" key="1">
    <citation type="submission" date="2023-06" db="EMBL/GenBank/DDBJ databases">
        <title>Genomic of Parafulvivirga corallium.</title>
        <authorList>
            <person name="Wang G."/>
        </authorList>
    </citation>
    <scope>NUCLEOTIDE SEQUENCE</scope>
    <source>
        <strain evidence="1">BMA10</strain>
    </source>
</reference>
<dbReference type="EMBL" id="JAUJEA010000005">
    <property type="protein sequence ID" value="MDN5202856.1"/>
    <property type="molecule type" value="Genomic_DNA"/>
</dbReference>
<comment type="caution">
    <text evidence="1">The sequence shown here is derived from an EMBL/GenBank/DDBJ whole genome shotgun (WGS) entry which is preliminary data.</text>
</comment>
<proteinExistence type="predicted"/>
<accession>A0ABT8KQ59</accession>
<dbReference type="Proteomes" id="UP001172082">
    <property type="component" value="Unassembled WGS sequence"/>
</dbReference>
<organism evidence="1 2">
    <name type="scientific">Splendidivirga corallicola</name>
    <dbReference type="NCBI Taxonomy" id="3051826"/>
    <lineage>
        <taxon>Bacteria</taxon>
        <taxon>Pseudomonadati</taxon>
        <taxon>Bacteroidota</taxon>
        <taxon>Cytophagia</taxon>
        <taxon>Cytophagales</taxon>
        <taxon>Splendidivirgaceae</taxon>
        <taxon>Splendidivirga</taxon>
    </lineage>
</organism>
<dbReference type="RefSeq" id="WP_346752875.1">
    <property type="nucleotide sequence ID" value="NZ_JAUJEA010000005.1"/>
</dbReference>
<gene>
    <name evidence="1" type="ORF">QQ008_15810</name>
</gene>
<evidence type="ECO:0000313" key="2">
    <source>
        <dbReference type="Proteomes" id="UP001172082"/>
    </source>
</evidence>
<keyword evidence="2" id="KW-1185">Reference proteome</keyword>
<protein>
    <submittedName>
        <fullName evidence="1">Uncharacterized protein</fullName>
    </submittedName>
</protein>
<name>A0ABT8KQ59_9BACT</name>
<evidence type="ECO:0000313" key="1">
    <source>
        <dbReference type="EMBL" id="MDN5202856.1"/>
    </source>
</evidence>
<sequence>MSKDTIKCKYIFEEDYNPLYVNGAQGGINSLGEIIINFYLERNALPKSQTFSVENGKISKENIDKVEPKDLKNSFVRVFQNGVVMNYQTAKEVHKWLGKHIESLEQIIDEQKDKK</sequence>